<dbReference type="RefSeq" id="WP_213355418.1">
    <property type="nucleotide sequence ID" value="NZ_JAHBGB010000044.1"/>
</dbReference>
<dbReference type="Gene3D" id="1.10.260.40">
    <property type="entry name" value="lambda repressor-like DNA-binding domains"/>
    <property type="match status" value="1"/>
</dbReference>
<keyword evidence="3" id="KW-1185">Reference proteome</keyword>
<dbReference type="InterPro" id="IPR010982">
    <property type="entry name" value="Lambda_DNA-bd_dom_sf"/>
</dbReference>
<name>A0ABW4YR85_9HYPH</name>
<dbReference type="InterPro" id="IPR001387">
    <property type="entry name" value="Cro/C1-type_HTH"/>
</dbReference>
<evidence type="ECO:0000259" key="1">
    <source>
        <dbReference type="PROSITE" id="PS50943"/>
    </source>
</evidence>
<organism evidence="2 3">
    <name type="scientific">Ancylobacter oerskovii</name>
    <dbReference type="NCBI Taxonomy" id="459519"/>
    <lineage>
        <taxon>Bacteria</taxon>
        <taxon>Pseudomonadati</taxon>
        <taxon>Pseudomonadota</taxon>
        <taxon>Alphaproteobacteria</taxon>
        <taxon>Hyphomicrobiales</taxon>
        <taxon>Xanthobacteraceae</taxon>
        <taxon>Ancylobacter</taxon>
    </lineage>
</organism>
<comment type="caution">
    <text evidence="2">The sequence shown here is derived from an EMBL/GenBank/DDBJ whole genome shotgun (WGS) entry which is preliminary data.</text>
</comment>
<feature type="domain" description="HTH cro/C1-type" evidence="1">
    <location>
        <begin position="26"/>
        <end position="79"/>
    </location>
</feature>
<accession>A0ABW4YR85</accession>
<dbReference type="EMBL" id="JBHUHD010000001">
    <property type="protein sequence ID" value="MFD2138841.1"/>
    <property type="molecule type" value="Genomic_DNA"/>
</dbReference>
<gene>
    <name evidence="2" type="ORF">ACFSNC_00365</name>
</gene>
<dbReference type="Proteomes" id="UP001597299">
    <property type="component" value="Unassembled WGS sequence"/>
</dbReference>
<dbReference type="SUPFAM" id="SSF47413">
    <property type="entry name" value="lambda repressor-like DNA-binding domains"/>
    <property type="match status" value="1"/>
</dbReference>
<dbReference type="PROSITE" id="PS50943">
    <property type="entry name" value="HTH_CROC1"/>
    <property type="match status" value="1"/>
</dbReference>
<protein>
    <submittedName>
        <fullName evidence="2">Helix-turn-helix domain-containing protein</fullName>
    </submittedName>
</protein>
<dbReference type="CDD" id="cd00093">
    <property type="entry name" value="HTH_XRE"/>
    <property type="match status" value="1"/>
</dbReference>
<reference evidence="3" key="1">
    <citation type="journal article" date="2019" name="Int. J. Syst. Evol. Microbiol.">
        <title>The Global Catalogue of Microorganisms (GCM) 10K type strain sequencing project: providing services to taxonomists for standard genome sequencing and annotation.</title>
        <authorList>
            <consortium name="The Broad Institute Genomics Platform"/>
            <consortium name="The Broad Institute Genome Sequencing Center for Infectious Disease"/>
            <person name="Wu L."/>
            <person name="Ma J."/>
        </authorList>
    </citation>
    <scope>NUCLEOTIDE SEQUENCE [LARGE SCALE GENOMIC DNA]</scope>
    <source>
        <strain evidence="3">CCM 7435</strain>
    </source>
</reference>
<dbReference type="Pfam" id="PF01381">
    <property type="entry name" value="HTH_3"/>
    <property type="match status" value="1"/>
</dbReference>
<evidence type="ECO:0000313" key="3">
    <source>
        <dbReference type="Proteomes" id="UP001597299"/>
    </source>
</evidence>
<sequence length="141" mass="15643">MNAHVKLPQLLMADDDINRRIGERARAARLFAGISQQQMAALLGVTFQQVQKCEKGKNRMGPEKLIRWAAATDKPVEWFFQDVIGTRAATTADVIATIAADHHFGELAKLWLGLPRPARELLAEQGRMLANLTVTLKAEGR</sequence>
<evidence type="ECO:0000313" key="2">
    <source>
        <dbReference type="EMBL" id="MFD2138841.1"/>
    </source>
</evidence>
<dbReference type="SMART" id="SM00530">
    <property type="entry name" value="HTH_XRE"/>
    <property type="match status" value="1"/>
</dbReference>
<proteinExistence type="predicted"/>